<dbReference type="InterPro" id="IPR051917">
    <property type="entry name" value="Transposase-Integrase"/>
</dbReference>
<dbReference type="EMBL" id="CAADFJ010000150">
    <property type="protein sequence ID" value="VFK03915.1"/>
    <property type="molecule type" value="Genomic_DNA"/>
</dbReference>
<evidence type="ECO:0000313" key="1">
    <source>
        <dbReference type="EMBL" id="VFK03915.1"/>
    </source>
</evidence>
<dbReference type="NCBIfam" id="NF033563">
    <property type="entry name" value="transpos_IS30"/>
    <property type="match status" value="1"/>
</dbReference>
<organism evidence="2">
    <name type="scientific">Candidatus Kentrum eta</name>
    <dbReference type="NCBI Taxonomy" id="2126337"/>
    <lineage>
        <taxon>Bacteria</taxon>
        <taxon>Pseudomonadati</taxon>
        <taxon>Pseudomonadota</taxon>
        <taxon>Gammaproteobacteria</taxon>
        <taxon>Candidatus Kentrum</taxon>
    </lineage>
</organism>
<reference evidence="2" key="1">
    <citation type="submission" date="2019-02" db="EMBL/GenBank/DDBJ databases">
        <authorList>
            <person name="Gruber-Vodicka R. H."/>
            <person name="Seah K. B. B."/>
        </authorList>
    </citation>
    <scope>NUCLEOTIDE SEQUENCE</scope>
    <source>
        <strain evidence="1">BECK_SA2B12</strain>
        <strain evidence="3">BECK_SA2B15</strain>
        <strain evidence="2">BECK_SA2B20</strain>
    </source>
</reference>
<evidence type="ECO:0000313" key="2">
    <source>
        <dbReference type="EMBL" id="VFK04456.1"/>
    </source>
</evidence>
<evidence type="ECO:0008006" key="4">
    <source>
        <dbReference type="Google" id="ProtNLM"/>
    </source>
</evidence>
<dbReference type="EMBL" id="CAADFG010000443">
    <property type="protein sequence ID" value="VFK04650.1"/>
    <property type="molecule type" value="Genomic_DNA"/>
</dbReference>
<accession>A0A450VI09</accession>
<protein>
    <recommendedName>
        <fullName evidence="4">Integrase catalytic domain-containing protein</fullName>
    </recommendedName>
</protein>
<dbReference type="InterPro" id="IPR053392">
    <property type="entry name" value="Transposase_IS30-like"/>
</dbReference>
<dbReference type="GO" id="GO:0005829">
    <property type="term" value="C:cytosol"/>
    <property type="evidence" value="ECO:0007669"/>
    <property type="project" value="TreeGrafter"/>
</dbReference>
<dbReference type="AlphaFoldDB" id="A0A450VI09"/>
<dbReference type="EMBL" id="CAADFI010000445">
    <property type="protein sequence ID" value="VFK04456.1"/>
    <property type="molecule type" value="Genomic_DNA"/>
</dbReference>
<proteinExistence type="predicted"/>
<name>A0A450VI09_9GAMM</name>
<dbReference type="GO" id="GO:0004803">
    <property type="term" value="F:transposase activity"/>
    <property type="evidence" value="ECO:0007669"/>
    <property type="project" value="TreeGrafter"/>
</dbReference>
<dbReference type="PANTHER" id="PTHR10948:SF23">
    <property type="entry name" value="TRANSPOSASE INSI FOR INSERTION SEQUENCE ELEMENT IS30A-RELATED"/>
    <property type="match status" value="1"/>
</dbReference>
<evidence type="ECO:0000313" key="3">
    <source>
        <dbReference type="EMBL" id="VFK04650.1"/>
    </source>
</evidence>
<sequence>MSRRLGVSITIVRKGHKQAIISLTERESRLSLTSKLQTIGVDDVEQPVPVLLKPLTKFARHETIAKTLNADSYFAHPYASWKRGLNENTNGLVRQYFSKGYDFANITLDEIQAVMDELTQQPSKKVPWREYTYQVFFNIDPILALGS</sequence>
<gene>
    <name evidence="3" type="ORF">BECKH772A_GA0070896_104432</name>
    <name evidence="2" type="ORF">BECKH772B_GA0070898_104452</name>
    <name evidence="1" type="ORF">BECKH772C_GA0070978_101507</name>
</gene>
<dbReference type="GO" id="GO:0032196">
    <property type="term" value="P:transposition"/>
    <property type="evidence" value="ECO:0007669"/>
    <property type="project" value="TreeGrafter"/>
</dbReference>
<dbReference type="PANTHER" id="PTHR10948">
    <property type="entry name" value="TRANSPOSASE"/>
    <property type="match status" value="1"/>
</dbReference>